<feature type="domain" description="1-deoxy-D-xylulose 5-phosphate reductoisomerase C-terminal" evidence="11">
    <location>
        <begin position="144"/>
        <end position="226"/>
    </location>
</feature>
<evidence type="ECO:0000313" key="13">
    <source>
        <dbReference type="EMBL" id="CDN31664.1"/>
    </source>
</evidence>
<feature type="binding site" evidence="9">
    <location>
        <position position="150"/>
    </location>
    <ligand>
        <name>1-deoxy-D-xylulose 5-phosphate</name>
        <dbReference type="ChEBI" id="CHEBI:57792"/>
    </ligand>
</feature>
<dbReference type="InterPro" id="IPR013512">
    <property type="entry name" value="DXP_reductoisomerase_N"/>
</dbReference>
<dbReference type="Proteomes" id="UP000027616">
    <property type="component" value="Chromosome I"/>
</dbReference>
<evidence type="ECO:0000256" key="6">
    <source>
        <dbReference type="ARBA" id="ARBA00023211"/>
    </source>
</evidence>
<dbReference type="SUPFAM" id="SSF51735">
    <property type="entry name" value="NAD(P)-binding Rossmann-fold domains"/>
    <property type="match status" value="1"/>
</dbReference>
<feature type="binding site" evidence="9">
    <location>
        <position position="124"/>
    </location>
    <ligand>
        <name>NADPH</name>
        <dbReference type="ChEBI" id="CHEBI:57783"/>
    </ligand>
</feature>
<dbReference type="PATRIC" id="fig|1433126.3.peg.1562"/>
<keyword evidence="6 9" id="KW-0464">Manganese</keyword>
<feature type="binding site" evidence="9">
    <location>
        <position position="12"/>
    </location>
    <ligand>
        <name>NADPH</name>
        <dbReference type="ChEBI" id="CHEBI:57783"/>
    </ligand>
</feature>
<feature type="binding site" evidence="9">
    <location>
        <position position="10"/>
    </location>
    <ligand>
        <name>NADPH</name>
        <dbReference type="ChEBI" id="CHEBI:57783"/>
    </ligand>
</feature>
<feature type="binding site" evidence="9">
    <location>
        <position position="36"/>
    </location>
    <ligand>
        <name>NADPH</name>
        <dbReference type="ChEBI" id="CHEBI:57783"/>
    </ligand>
</feature>
<feature type="binding site" evidence="9">
    <location>
        <position position="149"/>
    </location>
    <ligand>
        <name>1-deoxy-D-xylulose 5-phosphate</name>
        <dbReference type="ChEBI" id="CHEBI:57792"/>
    </ligand>
</feature>
<dbReference type="UniPathway" id="UPA00056">
    <property type="reaction ID" value="UER00092"/>
</dbReference>
<dbReference type="eggNOG" id="COG0743">
    <property type="taxonomic scope" value="Bacteria"/>
</dbReference>
<feature type="binding site" evidence="9">
    <location>
        <position position="123"/>
    </location>
    <ligand>
        <name>1-deoxy-D-xylulose 5-phosphate</name>
        <dbReference type="ChEBI" id="CHEBI:57792"/>
    </ligand>
</feature>
<feature type="binding site" evidence="9">
    <location>
        <position position="215"/>
    </location>
    <ligand>
        <name>1-deoxy-D-xylulose 5-phosphate</name>
        <dbReference type="ChEBI" id="CHEBI:57792"/>
    </ligand>
</feature>
<dbReference type="Gene3D" id="3.40.50.720">
    <property type="entry name" value="NAD(P)-binding Rossmann-like Domain"/>
    <property type="match status" value="1"/>
</dbReference>
<dbReference type="InterPro" id="IPR036291">
    <property type="entry name" value="NAD(P)-bd_dom_sf"/>
</dbReference>
<gene>
    <name evidence="9" type="primary">dxr</name>
    <name evidence="13" type="ORF">BN938_1577</name>
</gene>
<dbReference type="GO" id="GO:0051484">
    <property type="term" value="P:isopentenyl diphosphate biosynthetic process, methylerythritol 4-phosphate pathway involved in terpenoid biosynthetic process"/>
    <property type="evidence" value="ECO:0007669"/>
    <property type="project" value="UniProtKB-ARBA"/>
</dbReference>
<reference evidence="13 14" key="1">
    <citation type="journal article" date="2015" name="Genome Announc.">
        <title>Complete Genome Sequence of the Novel Leech Symbiont Mucinivorans hirudinis M3T.</title>
        <authorList>
            <person name="Nelson M.C."/>
            <person name="Bomar L."/>
            <person name="Graf J."/>
        </authorList>
    </citation>
    <scope>NUCLEOTIDE SEQUENCE [LARGE SCALE GENOMIC DNA]</scope>
    <source>
        <strain evidence="14">M3</strain>
    </source>
</reference>
<dbReference type="PANTHER" id="PTHR30525:SF0">
    <property type="entry name" value="1-DEOXY-D-XYLULOSE 5-PHOSPHATE REDUCTOISOMERASE, CHLOROPLASTIC"/>
    <property type="match status" value="1"/>
</dbReference>
<comment type="pathway">
    <text evidence="1 9">Isoprenoid biosynthesis; isopentenyl diphosphate biosynthesis via DXP pathway; isopentenyl diphosphate from 1-deoxy-D-xylulose 5-phosphate: step 1/6.</text>
</comment>
<feature type="binding site" evidence="9">
    <location>
        <position position="150"/>
    </location>
    <ligand>
        <name>Mn(2+)</name>
        <dbReference type="ChEBI" id="CHEBI:29035"/>
    </ligand>
</feature>
<feature type="binding site" evidence="9">
    <location>
        <position position="173"/>
    </location>
    <ligand>
        <name>1-deoxy-D-xylulose 5-phosphate</name>
        <dbReference type="ChEBI" id="CHEBI:57792"/>
    </ligand>
</feature>
<dbReference type="OrthoDB" id="9806546at2"/>
<organism evidence="13 14">
    <name type="scientific">Mucinivorans hirudinis</name>
    <dbReference type="NCBI Taxonomy" id="1433126"/>
    <lineage>
        <taxon>Bacteria</taxon>
        <taxon>Pseudomonadati</taxon>
        <taxon>Bacteroidota</taxon>
        <taxon>Bacteroidia</taxon>
        <taxon>Bacteroidales</taxon>
        <taxon>Rikenellaceae</taxon>
        <taxon>Mucinivorans</taxon>
    </lineage>
</organism>
<dbReference type="GO" id="GO:0070402">
    <property type="term" value="F:NADPH binding"/>
    <property type="evidence" value="ECO:0007669"/>
    <property type="project" value="InterPro"/>
</dbReference>
<dbReference type="GO" id="GO:0016853">
    <property type="term" value="F:isomerase activity"/>
    <property type="evidence" value="ECO:0007669"/>
    <property type="project" value="UniProtKB-KW"/>
</dbReference>
<evidence type="ECO:0000256" key="5">
    <source>
        <dbReference type="ARBA" id="ARBA00023002"/>
    </source>
</evidence>
<evidence type="ECO:0000256" key="4">
    <source>
        <dbReference type="ARBA" id="ARBA00022857"/>
    </source>
</evidence>
<evidence type="ECO:0000256" key="3">
    <source>
        <dbReference type="ARBA" id="ARBA00022723"/>
    </source>
</evidence>
<dbReference type="SUPFAM" id="SSF55347">
    <property type="entry name" value="Glyceraldehyde-3-phosphate dehydrogenase-like, C-terminal domain"/>
    <property type="match status" value="1"/>
</dbReference>
<evidence type="ECO:0000256" key="7">
    <source>
        <dbReference type="ARBA" id="ARBA00023229"/>
    </source>
</evidence>
<keyword evidence="5 9" id="KW-0560">Oxidoreductase</keyword>
<feature type="binding site" evidence="9">
    <location>
        <position position="196"/>
    </location>
    <ligand>
        <name>1-deoxy-D-xylulose 5-phosphate</name>
        <dbReference type="ChEBI" id="CHEBI:57792"/>
    </ligand>
</feature>
<comment type="function">
    <text evidence="9">Catalyzes the NADPH-dependent rearrangement and reduction of 1-deoxy-D-xylulose-5-phosphate (DXP) to 2-C-methyl-D-erythritol 4-phosphate (MEP).</text>
</comment>
<feature type="binding site" evidence="9">
    <location>
        <position position="13"/>
    </location>
    <ligand>
        <name>NADPH</name>
        <dbReference type="ChEBI" id="CHEBI:57783"/>
    </ligand>
</feature>
<comment type="similarity">
    <text evidence="2 9">Belongs to the DXR family.</text>
</comment>
<feature type="binding site" evidence="9">
    <location>
        <position position="218"/>
    </location>
    <ligand>
        <name>Mn(2+)</name>
        <dbReference type="ChEBI" id="CHEBI:29035"/>
    </ligand>
</feature>
<evidence type="ECO:0000259" key="10">
    <source>
        <dbReference type="Pfam" id="PF02670"/>
    </source>
</evidence>
<dbReference type="PIRSF" id="PIRSF006205">
    <property type="entry name" value="Dxp_reductismrs"/>
    <property type="match status" value="1"/>
</dbReference>
<comment type="cofactor">
    <cofactor evidence="9">
        <name>Mg(2+)</name>
        <dbReference type="ChEBI" id="CHEBI:18420"/>
    </cofactor>
    <cofactor evidence="9">
        <name>Mn(2+)</name>
        <dbReference type="ChEBI" id="CHEBI:29035"/>
    </cofactor>
</comment>
<keyword evidence="13" id="KW-0413">Isomerase</keyword>
<keyword evidence="7 9" id="KW-0414">Isoprene biosynthesis</keyword>
<keyword evidence="4 9" id="KW-0521">NADP</keyword>
<feature type="binding site" evidence="9">
    <location>
        <position position="218"/>
    </location>
    <ligand>
        <name>1-deoxy-D-xylulose 5-phosphate</name>
        <dbReference type="ChEBI" id="CHEBI:57792"/>
    </ligand>
</feature>
<evidence type="ECO:0000256" key="9">
    <source>
        <dbReference type="HAMAP-Rule" id="MF_00183"/>
    </source>
</evidence>
<feature type="binding site" evidence="9">
    <location>
        <position position="122"/>
    </location>
    <ligand>
        <name>NADPH</name>
        <dbReference type="ChEBI" id="CHEBI:57783"/>
    </ligand>
</feature>
<dbReference type="NCBIfam" id="TIGR00243">
    <property type="entry name" value="Dxr"/>
    <property type="match status" value="1"/>
</dbReference>
<evidence type="ECO:0000256" key="8">
    <source>
        <dbReference type="ARBA" id="ARBA00048543"/>
    </source>
</evidence>
<dbReference type="Pfam" id="PF08436">
    <property type="entry name" value="DXP_redisom_C"/>
    <property type="match status" value="1"/>
</dbReference>
<feature type="binding site" evidence="9">
    <location>
        <position position="209"/>
    </location>
    <ligand>
        <name>1-deoxy-D-xylulose 5-phosphate</name>
        <dbReference type="ChEBI" id="CHEBI:57792"/>
    </ligand>
</feature>
<dbReference type="GO" id="GO:0030145">
    <property type="term" value="F:manganese ion binding"/>
    <property type="evidence" value="ECO:0007669"/>
    <property type="project" value="TreeGrafter"/>
</dbReference>
<dbReference type="AlphaFoldDB" id="A0A060RDB6"/>
<comment type="catalytic activity">
    <reaction evidence="8">
        <text>2-C-methyl-D-erythritol 4-phosphate + NADP(+) = 1-deoxy-D-xylulose 5-phosphate + NADPH + H(+)</text>
        <dbReference type="Rhea" id="RHEA:13717"/>
        <dbReference type="ChEBI" id="CHEBI:15378"/>
        <dbReference type="ChEBI" id="CHEBI:57783"/>
        <dbReference type="ChEBI" id="CHEBI:57792"/>
        <dbReference type="ChEBI" id="CHEBI:58262"/>
        <dbReference type="ChEBI" id="CHEBI:58349"/>
        <dbReference type="EC" id="1.1.1.267"/>
    </reaction>
    <physiologicalReaction direction="right-to-left" evidence="8">
        <dbReference type="Rhea" id="RHEA:13719"/>
    </physiologicalReaction>
</comment>
<dbReference type="Gene3D" id="1.10.1740.10">
    <property type="match status" value="1"/>
</dbReference>
<dbReference type="Pfam" id="PF13288">
    <property type="entry name" value="DXPR_C"/>
    <property type="match status" value="1"/>
</dbReference>
<feature type="binding site" evidence="9">
    <location>
        <position position="38"/>
    </location>
    <ligand>
        <name>NADPH</name>
        <dbReference type="ChEBI" id="CHEBI:57783"/>
    </ligand>
</feature>
<proteinExistence type="inferred from homology"/>
<dbReference type="FunFam" id="3.40.50.720:FF:000045">
    <property type="entry name" value="1-deoxy-D-xylulose 5-phosphate reductoisomerase"/>
    <property type="match status" value="1"/>
</dbReference>
<evidence type="ECO:0000259" key="12">
    <source>
        <dbReference type="Pfam" id="PF13288"/>
    </source>
</evidence>
<evidence type="ECO:0000256" key="2">
    <source>
        <dbReference type="ARBA" id="ARBA00006825"/>
    </source>
</evidence>
<dbReference type="InterPro" id="IPR013644">
    <property type="entry name" value="DXP_reductoisomerase_C"/>
</dbReference>
<dbReference type="HOGENOM" id="CLU_035714_4_0_10"/>
<feature type="binding site" evidence="9">
    <location>
        <position position="11"/>
    </location>
    <ligand>
        <name>NADPH</name>
        <dbReference type="ChEBI" id="CHEBI:57783"/>
    </ligand>
</feature>
<feature type="domain" description="1-deoxy-D-xylulose 5-phosphate reductoisomerase N-terminal" evidence="10">
    <location>
        <begin position="4"/>
        <end position="130"/>
    </location>
</feature>
<comment type="caution">
    <text evidence="9">Lacks conserved residue(s) required for the propagation of feature annotation.</text>
</comment>
<evidence type="ECO:0000256" key="1">
    <source>
        <dbReference type="ARBA" id="ARBA00005094"/>
    </source>
</evidence>
<dbReference type="SUPFAM" id="SSF69055">
    <property type="entry name" value="1-deoxy-D-xylulose-5-phosphate reductoisomerase, C-terminal domain"/>
    <property type="match status" value="1"/>
</dbReference>
<feature type="binding site" evidence="9">
    <location>
        <position position="148"/>
    </location>
    <ligand>
        <name>Mn(2+)</name>
        <dbReference type="ChEBI" id="CHEBI:29035"/>
    </ligand>
</feature>
<feature type="binding site" evidence="9">
    <location>
        <position position="202"/>
    </location>
    <ligand>
        <name>NADPH</name>
        <dbReference type="ChEBI" id="CHEBI:57783"/>
    </ligand>
</feature>
<keyword evidence="9" id="KW-0460">Magnesium</keyword>
<protein>
    <recommendedName>
        <fullName evidence="9">1-deoxy-D-xylulose 5-phosphate reductoisomerase</fullName>
        <shortName evidence="9">DXP reductoisomerase</shortName>
        <ecNumber evidence="9">1.1.1.267</ecNumber>
    </recommendedName>
    <alternativeName>
        <fullName evidence="9">1-deoxyxylulose-5-phosphate reductoisomerase</fullName>
    </alternativeName>
    <alternativeName>
        <fullName evidence="9">2-C-methyl-D-erythritol 4-phosphate synthase</fullName>
    </alternativeName>
</protein>
<dbReference type="HAMAP" id="MF_00183">
    <property type="entry name" value="DXP_reductoisom"/>
    <property type="match status" value="1"/>
</dbReference>
<accession>A0A060RDB6</accession>
<dbReference type="InterPro" id="IPR026877">
    <property type="entry name" value="DXPR_C"/>
</dbReference>
<feature type="binding site" evidence="9">
    <location>
        <position position="214"/>
    </location>
    <ligand>
        <name>1-deoxy-D-xylulose 5-phosphate</name>
        <dbReference type="ChEBI" id="CHEBI:57792"/>
    </ligand>
</feature>
<sequence length="374" mass="41157">MQRIAILGSTGSIGTQSLEVVRANADIFEVELLTAANNWELLARQAIEFQPSAVIISQGEHYDKLRSALSNEPIKVYAGAEAIEQEVVNPAIDTVITAMVGFAGLAPTVAAIKAGKKIALANKETLVVAGELIIPLSLKYNAPIIPVDSEHSAIFQCLVGEQSPIKRLIITASGGALRDLPPEELEKVTIQQALRHPNWTMGAKITIDSATMVNKGLEVIEAKWLFGVEHTDIEVVIHPESIIHSFVEFHDGALKAQMGTPDMKLPIQYALTFPKRLPLDTAPYNPIQPLTFREVDERRYPCLALAYGALREGGTVPCVLNGANEVAVARFLRGEIGYTSIARHIERAMEHFEKEKICSFEQIYELDRRTRLFT</sequence>
<evidence type="ECO:0000259" key="11">
    <source>
        <dbReference type="Pfam" id="PF08436"/>
    </source>
</evidence>
<dbReference type="InterPro" id="IPR003821">
    <property type="entry name" value="DXP_reductoisomerase"/>
</dbReference>
<evidence type="ECO:0000313" key="14">
    <source>
        <dbReference type="Proteomes" id="UP000027616"/>
    </source>
</evidence>
<dbReference type="EC" id="1.1.1.267" evidence="9"/>
<dbReference type="NCBIfam" id="NF009114">
    <property type="entry name" value="PRK12464.1"/>
    <property type="match status" value="1"/>
</dbReference>
<dbReference type="GO" id="GO:0030604">
    <property type="term" value="F:1-deoxy-D-xylulose-5-phosphate reductoisomerase activity"/>
    <property type="evidence" value="ECO:0007669"/>
    <property type="project" value="UniProtKB-UniRule"/>
</dbReference>
<dbReference type="InterPro" id="IPR036169">
    <property type="entry name" value="DXPR_C_sf"/>
</dbReference>
<dbReference type="KEGG" id="rbc:BN938_1577"/>
<dbReference type="STRING" id="1433126.BN938_1577"/>
<dbReference type="EMBL" id="HG934468">
    <property type="protein sequence ID" value="CDN31664.1"/>
    <property type="molecule type" value="Genomic_DNA"/>
</dbReference>
<keyword evidence="14" id="KW-1185">Reference proteome</keyword>
<dbReference type="PANTHER" id="PTHR30525">
    <property type="entry name" value="1-DEOXY-D-XYLULOSE 5-PHOSPHATE REDUCTOISOMERASE"/>
    <property type="match status" value="1"/>
</dbReference>
<dbReference type="Pfam" id="PF02670">
    <property type="entry name" value="DXP_reductoisom"/>
    <property type="match status" value="1"/>
</dbReference>
<keyword evidence="3 9" id="KW-0479">Metal-binding</keyword>
<feature type="domain" description="DXP reductoisomerase C-terminal" evidence="12">
    <location>
        <begin position="258"/>
        <end position="371"/>
    </location>
</feature>
<name>A0A060RDB6_9BACT</name>